<dbReference type="InterPro" id="IPR036412">
    <property type="entry name" value="HAD-like_sf"/>
</dbReference>
<dbReference type="InterPro" id="IPR023198">
    <property type="entry name" value="PGP-like_dom2"/>
</dbReference>
<dbReference type="GO" id="GO:0046872">
    <property type="term" value="F:metal ion binding"/>
    <property type="evidence" value="ECO:0007669"/>
    <property type="project" value="UniProtKB-KW"/>
</dbReference>
<evidence type="ECO:0000313" key="6">
    <source>
        <dbReference type="Proteomes" id="UP000094936"/>
    </source>
</evidence>
<dbReference type="SUPFAM" id="SSF56784">
    <property type="entry name" value="HAD-like"/>
    <property type="match status" value="1"/>
</dbReference>
<dbReference type="OrthoDB" id="9800058at2"/>
<comment type="similarity">
    <text evidence="2">Belongs to the HAD-like hydrolase superfamily. CbbY/CbbZ/Gph/YieH family.</text>
</comment>
<dbReference type="CDD" id="cd07526">
    <property type="entry name" value="HAD_BPGM_like"/>
    <property type="match status" value="1"/>
</dbReference>
<comment type="caution">
    <text evidence="5">The sequence shown here is derived from an EMBL/GenBank/DDBJ whole genome shotgun (WGS) entry which is preliminary data.</text>
</comment>
<dbReference type="SFLD" id="SFLDS00003">
    <property type="entry name" value="Haloacid_Dehalogenase"/>
    <property type="match status" value="1"/>
</dbReference>
<evidence type="ECO:0008006" key="7">
    <source>
        <dbReference type="Google" id="ProtNLM"/>
    </source>
</evidence>
<dbReference type="InterPro" id="IPR041492">
    <property type="entry name" value="HAD_2"/>
</dbReference>
<dbReference type="Pfam" id="PF13419">
    <property type="entry name" value="HAD_2"/>
    <property type="match status" value="1"/>
</dbReference>
<dbReference type="GO" id="GO:0003824">
    <property type="term" value="F:catalytic activity"/>
    <property type="evidence" value="ECO:0007669"/>
    <property type="project" value="UniProtKB-ARBA"/>
</dbReference>
<proteinExistence type="inferred from homology"/>
<evidence type="ECO:0000256" key="4">
    <source>
        <dbReference type="ARBA" id="ARBA00022842"/>
    </source>
</evidence>
<dbReference type="Gene3D" id="3.40.50.1000">
    <property type="entry name" value="HAD superfamily/HAD-like"/>
    <property type="match status" value="1"/>
</dbReference>
<dbReference type="InterPro" id="IPR023214">
    <property type="entry name" value="HAD_sf"/>
</dbReference>
<evidence type="ECO:0000256" key="2">
    <source>
        <dbReference type="ARBA" id="ARBA00006171"/>
    </source>
</evidence>
<evidence type="ECO:0000256" key="3">
    <source>
        <dbReference type="ARBA" id="ARBA00022723"/>
    </source>
</evidence>
<organism evidence="5 6">
    <name type="scientific">Veronia pacifica</name>
    <dbReference type="NCBI Taxonomy" id="1080227"/>
    <lineage>
        <taxon>Bacteria</taxon>
        <taxon>Pseudomonadati</taxon>
        <taxon>Pseudomonadota</taxon>
        <taxon>Gammaproteobacteria</taxon>
        <taxon>Vibrionales</taxon>
        <taxon>Vibrionaceae</taxon>
        <taxon>Veronia</taxon>
    </lineage>
</organism>
<dbReference type="RefSeq" id="WP_068905034.1">
    <property type="nucleotide sequence ID" value="NZ_JBHUIF010000004.1"/>
</dbReference>
<comment type="cofactor">
    <cofactor evidence="1">
        <name>Mg(2+)</name>
        <dbReference type="ChEBI" id="CHEBI:18420"/>
    </cofactor>
</comment>
<dbReference type="NCBIfam" id="TIGR01509">
    <property type="entry name" value="HAD-SF-IA-v3"/>
    <property type="match status" value="1"/>
</dbReference>
<keyword evidence="3" id="KW-0479">Metal-binding</keyword>
<evidence type="ECO:0000256" key="1">
    <source>
        <dbReference type="ARBA" id="ARBA00001946"/>
    </source>
</evidence>
<dbReference type="STRING" id="1080227.A8L45_19505"/>
<dbReference type="PANTHER" id="PTHR46193:SF10">
    <property type="entry name" value="6-PHOSPHOGLUCONATE PHOSPHATASE"/>
    <property type="match status" value="1"/>
</dbReference>
<dbReference type="InterPro" id="IPR051600">
    <property type="entry name" value="Beta-PGM-like"/>
</dbReference>
<dbReference type="AlphaFoldDB" id="A0A1C3EBP6"/>
<dbReference type="SFLD" id="SFLDG01135">
    <property type="entry name" value="C1.5.6:_HAD__Beta-PGM__Phospha"/>
    <property type="match status" value="1"/>
</dbReference>
<evidence type="ECO:0000313" key="5">
    <source>
        <dbReference type="EMBL" id="ODA30663.1"/>
    </source>
</evidence>
<keyword evidence="4" id="KW-0460">Magnesium</keyword>
<name>A0A1C3EBP6_9GAMM</name>
<reference evidence="5 6" key="1">
    <citation type="submission" date="2016-05" db="EMBL/GenBank/DDBJ databases">
        <title>Genomic Taxonomy of the Vibrionaceae.</title>
        <authorList>
            <person name="Gomez-Gil B."/>
            <person name="Enciso-Ibarra J."/>
        </authorList>
    </citation>
    <scope>NUCLEOTIDE SEQUENCE [LARGE SCALE GENOMIC DNA]</scope>
    <source>
        <strain evidence="5 6">CAIM 1920</strain>
    </source>
</reference>
<dbReference type="Proteomes" id="UP000094936">
    <property type="component" value="Unassembled WGS sequence"/>
</dbReference>
<dbReference type="Gene3D" id="1.10.150.240">
    <property type="entry name" value="Putative phosphatase, domain 2"/>
    <property type="match status" value="1"/>
</dbReference>
<dbReference type="PRINTS" id="PR00413">
    <property type="entry name" value="HADHALOGNASE"/>
</dbReference>
<dbReference type="InterPro" id="IPR006439">
    <property type="entry name" value="HAD-SF_hydro_IA"/>
</dbReference>
<protein>
    <recommendedName>
        <fullName evidence="7">HAD family hydrolase</fullName>
    </recommendedName>
</protein>
<sequence>MNIDLVIFDCDGVLVDSETITARVFCDMLRELGFDADQDDIYHRFVGQSGGKGGQILENILGYPAPDTFFPELNQRVMRALKAEVAPIEGVPEALDQLSLPYCVASNGKHQKMETTLMKSGLYQQFEGKIFSAEDVKLAKPAPDVYLYAAQSMGVVPSRCLVVEDTVTGVKAGVAAGMTVLGFCALSQADKLKEAGAIRVMFNMHELPTIVTDLQ</sequence>
<dbReference type="EMBL" id="LYBM01000049">
    <property type="protein sequence ID" value="ODA30663.1"/>
    <property type="molecule type" value="Genomic_DNA"/>
</dbReference>
<dbReference type="SFLD" id="SFLDG01129">
    <property type="entry name" value="C1.5:_HAD__Beta-PGM__Phosphata"/>
    <property type="match status" value="1"/>
</dbReference>
<gene>
    <name evidence="5" type="ORF">A8L45_19505</name>
</gene>
<keyword evidence="6" id="KW-1185">Reference proteome</keyword>
<accession>A0A1C3EBP6</accession>
<dbReference type="PANTHER" id="PTHR46193">
    <property type="entry name" value="6-PHOSPHOGLUCONATE PHOSPHATASE"/>
    <property type="match status" value="1"/>
</dbReference>